<dbReference type="InterPro" id="IPR000847">
    <property type="entry name" value="LysR_HTH_N"/>
</dbReference>
<dbReference type="Gene3D" id="1.10.10.10">
    <property type="entry name" value="Winged helix-like DNA-binding domain superfamily/Winged helix DNA-binding domain"/>
    <property type="match status" value="1"/>
</dbReference>
<organism evidence="6 7">
    <name type="scientific">Candidatus Scatomonas pullistercoris</name>
    <dbReference type="NCBI Taxonomy" id="2840920"/>
    <lineage>
        <taxon>Bacteria</taxon>
        <taxon>Bacillati</taxon>
        <taxon>Bacillota</taxon>
        <taxon>Clostridia</taxon>
        <taxon>Lachnospirales</taxon>
        <taxon>Lachnospiraceae</taxon>
        <taxon>Lachnospiraceae incertae sedis</taxon>
        <taxon>Candidatus Scatomonas</taxon>
    </lineage>
</organism>
<dbReference type="InterPro" id="IPR036390">
    <property type="entry name" value="WH_DNA-bd_sf"/>
</dbReference>
<evidence type="ECO:0000313" key="6">
    <source>
        <dbReference type="EMBL" id="HIV24485.1"/>
    </source>
</evidence>
<evidence type="ECO:0000256" key="4">
    <source>
        <dbReference type="ARBA" id="ARBA00023163"/>
    </source>
</evidence>
<protein>
    <submittedName>
        <fullName evidence="6">LysR family transcriptional regulator</fullName>
    </submittedName>
</protein>
<keyword evidence="2" id="KW-0805">Transcription regulation</keyword>
<feature type="domain" description="HTH lysR-type" evidence="5">
    <location>
        <begin position="21"/>
        <end position="66"/>
    </location>
</feature>
<dbReference type="SUPFAM" id="SSF53850">
    <property type="entry name" value="Periplasmic binding protein-like II"/>
    <property type="match status" value="1"/>
</dbReference>
<evidence type="ECO:0000313" key="7">
    <source>
        <dbReference type="Proteomes" id="UP000824169"/>
    </source>
</evidence>
<dbReference type="Pfam" id="PF03466">
    <property type="entry name" value="LysR_substrate"/>
    <property type="match status" value="1"/>
</dbReference>
<dbReference type="GO" id="GO:0003677">
    <property type="term" value="F:DNA binding"/>
    <property type="evidence" value="ECO:0007669"/>
    <property type="project" value="UniProtKB-KW"/>
</dbReference>
<keyword evidence="4" id="KW-0804">Transcription</keyword>
<dbReference type="EMBL" id="DVOO01000006">
    <property type="protein sequence ID" value="HIV24485.1"/>
    <property type="molecule type" value="Genomic_DNA"/>
</dbReference>
<dbReference type="PANTHER" id="PTHR30346:SF28">
    <property type="entry name" value="HTH-TYPE TRANSCRIPTIONAL REGULATOR CYNR"/>
    <property type="match status" value="1"/>
</dbReference>
<dbReference type="SUPFAM" id="SSF46785">
    <property type="entry name" value="Winged helix' DNA-binding domain"/>
    <property type="match status" value="1"/>
</dbReference>
<accession>A0A9D1P220</accession>
<dbReference type="GO" id="GO:0032993">
    <property type="term" value="C:protein-DNA complex"/>
    <property type="evidence" value="ECO:0007669"/>
    <property type="project" value="TreeGrafter"/>
</dbReference>
<name>A0A9D1P220_9FIRM</name>
<dbReference type="Pfam" id="PF00126">
    <property type="entry name" value="HTH_1"/>
    <property type="match status" value="1"/>
</dbReference>
<dbReference type="PANTHER" id="PTHR30346">
    <property type="entry name" value="TRANSCRIPTIONAL DUAL REGULATOR HCAR-RELATED"/>
    <property type="match status" value="1"/>
</dbReference>
<dbReference type="Gene3D" id="3.40.190.290">
    <property type="match status" value="1"/>
</dbReference>
<evidence type="ECO:0000256" key="1">
    <source>
        <dbReference type="ARBA" id="ARBA00009437"/>
    </source>
</evidence>
<proteinExistence type="inferred from homology"/>
<reference evidence="6" key="1">
    <citation type="submission" date="2020-10" db="EMBL/GenBank/DDBJ databases">
        <authorList>
            <person name="Gilroy R."/>
        </authorList>
    </citation>
    <scope>NUCLEOTIDE SEQUENCE</scope>
    <source>
        <strain evidence="6">CHK188-20938</strain>
    </source>
</reference>
<dbReference type="PROSITE" id="PS50931">
    <property type="entry name" value="HTH_LYSR"/>
    <property type="match status" value="1"/>
</dbReference>
<gene>
    <name evidence="6" type="ORF">IAB71_01670</name>
</gene>
<comment type="similarity">
    <text evidence="1">Belongs to the LysR transcriptional regulatory family.</text>
</comment>
<evidence type="ECO:0000256" key="2">
    <source>
        <dbReference type="ARBA" id="ARBA00023015"/>
    </source>
</evidence>
<sequence>MIPYDLQHISFVQIEIFFRCAELKNFTKAATELNITPGMVSKKIAALETALQLPLFIRKNNRVALSKEGAELYNAWKKPVESLIASAADLQEQCRKNSTIEVYIWSATNPERFLVPLINAITAENDVPFRIHLNDNPCILDDIASGKLDIAFIPKFAERGIKEVDNLDCFLALPSPLYAALSADNPLAKKELLRVDDLRDLYLLVEEGTVSWYTDMLKELCQAHGFAARIKVVEKHVYNSSFFNMDPDCAIITDKYIHAFSYNAIEYREIQNTESGLLMIFRKDAPPHTQTLLKYAWNFYKEFR</sequence>
<dbReference type="InterPro" id="IPR005119">
    <property type="entry name" value="LysR_subst-bd"/>
</dbReference>
<dbReference type="Proteomes" id="UP000824169">
    <property type="component" value="Unassembled WGS sequence"/>
</dbReference>
<reference evidence="6" key="2">
    <citation type="journal article" date="2021" name="PeerJ">
        <title>Extensive microbial diversity within the chicken gut microbiome revealed by metagenomics and culture.</title>
        <authorList>
            <person name="Gilroy R."/>
            <person name="Ravi A."/>
            <person name="Getino M."/>
            <person name="Pursley I."/>
            <person name="Horton D.L."/>
            <person name="Alikhan N.F."/>
            <person name="Baker D."/>
            <person name="Gharbi K."/>
            <person name="Hall N."/>
            <person name="Watson M."/>
            <person name="Adriaenssens E.M."/>
            <person name="Foster-Nyarko E."/>
            <person name="Jarju S."/>
            <person name="Secka A."/>
            <person name="Antonio M."/>
            <person name="Oren A."/>
            <person name="Chaudhuri R.R."/>
            <person name="La Ragione R."/>
            <person name="Hildebrand F."/>
            <person name="Pallen M.J."/>
        </authorList>
    </citation>
    <scope>NUCLEOTIDE SEQUENCE</scope>
    <source>
        <strain evidence="6">CHK188-20938</strain>
    </source>
</reference>
<dbReference type="AlphaFoldDB" id="A0A9D1P220"/>
<evidence type="ECO:0000259" key="5">
    <source>
        <dbReference type="PROSITE" id="PS50931"/>
    </source>
</evidence>
<keyword evidence="3" id="KW-0238">DNA-binding</keyword>
<comment type="caution">
    <text evidence="6">The sequence shown here is derived from an EMBL/GenBank/DDBJ whole genome shotgun (WGS) entry which is preliminary data.</text>
</comment>
<evidence type="ECO:0000256" key="3">
    <source>
        <dbReference type="ARBA" id="ARBA00023125"/>
    </source>
</evidence>
<dbReference type="InterPro" id="IPR036388">
    <property type="entry name" value="WH-like_DNA-bd_sf"/>
</dbReference>
<dbReference type="GO" id="GO:0003700">
    <property type="term" value="F:DNA-binding transcription factor activity"/>
    <property type="evidence" value="ECO:0007669"/>
    <property type="project" value="InterPro"/>
</dbReference>